<evidence type="ECO:0000313" key="7">
    <source>
        <dbReference type="EMBL" id="KAL0949762.1"/>
    </source>
</evidence>
<keyword evidence="3" id="KW-0496">Mitochondrion</keyword>
<evidence type="ECO:0000256" key="5">
    <source>
        <dbReference type="SAM" id="MobiDB-lite"/>
    </source>
</evidence>
<sequence>MLPTSTFLSTPTLAPILNRAILSVTGSQASQFLNGLLAASVPDSPPRPFYSAFLNPQGRVHCDVFVYTTEDTTTGKTGYLLEYDSSLSKPYPTAESGLIPPLLSLLKQHVLRSKVKLRDVSEEYKVYATWGAEVDNAFEHLRPWHYAKSGVIEPMWPKDRWPWGSEYEMILDRRSSGMGQRKLIKSSQSLSSNDHDLGEPSAYLAHRIAHGVPEGIDDITPHAAFPMDCNLDIMGGLDFRKGCYVGQELTVRTYHTGMVRKRIFPVMLQGSRPPPRTDGFTEIKATIKQSDEDGQRKPRPRGTGKLLSTSQSSGLALLRLEHVAGVDRGDVQLNFEDPEGGLRSVTPWWPPWWPRKPWEGSE</sequence>
<comment type="subcellular location">
    <subcellularLocation>
        <location evidence="1">Mitochondrion</location>
    </subcellularLocation>
</comment>
<keyword evidence="2" id="KW-0809">Transit peptide</keyword>
<dbReference type="Gene3D" id="3.30.1360.120">
    <property type="entry name" value="Probable tRNA modification gtpase trme, domain 1"/>
    <property type="match status" value="1"/>
</dbReference>
<evidence type="ECO:0000256" key="4">
    <source>
        <dbReference type="ARBA" id="ARBA00093447"/>
    </source>
</evidence>
<reference evidence="8" key="1">
    <citation type="submission" date="2024-06" db="EMBL/GenBank/DDBJ databases">
        <title>Multi-omics analyses provide insights into the biosynthesis of the anticancer antibiotic pleurotin in Hohenbuehelia grisea.</title>
        <authorList>
            <person name="Weaver J.A."/>
            <person name="Alberti F."/>
        </authorList>
    </citation>
    <scope>NUCLEOTIDE SEQUENCE [LARGE SCALE GENOMIC DNA]</scope>
    <source>
        <strain evidence="8">T-177</strain>
    </source>
</reference>
<evidence type="ECO:0000259" key="6">
    <source>
        <dbReference type="Pfam" id="PF25455"/>
    </source>
</evidence>
<name>A0ABR3J291_9AGAR</name>
<evidence type="ECO:0000313" key="8">
    <source>
        <dbReference type="Proteomes" id="UP001556367"/>
    </source>
</evidence>
<dbReference type="InterPro" id="IPR017703">
    <property type="entry name" value="YgfZ/GCV_T_CS"/>
</dbReference>
<dbReference type="NCBIfam" id="TIGR03317">
    <property type="entry name" value="ygfZ_signature"/>
    <property type="match status" value="1"/>
</dbReference>
<organism evidence="7 8">
    <name type="scientific">Hohenbuehelia grisea</name>
    <dbReference type="NCBI Taxonomy" id="104357"/>
    <lineage>
        <taxon>Eukaryota</taxon>
        <taxon>Fungi</taxon>
        <taxon>Dikarya</taxon>
        <taxon>Basidiomycota</taxon>
        <taxon>Agaricomycotina</taxon>
        <taxon>Agaricomycetes</taxon>
        <taxon>Agaricomycetidae</taxon>
        <taxon>Agaricales</taxon>
        <taxon>Pleurotineae</taxon>
        <taxon>Pleurotaceae</taxon>
        <taxon>Hohenbuehelia</taxon>
    </lineage>
</organism>
<comment type="similarity">
    <text evidence="4">Belongs to the GcvT family. CAF17/IBA57 subfamily.</text>
</comment>
<dbReference type="InterPro" id="IPR045179">
    <property type="entry name" value="YgfZ/GcvT"/>
</dbReference>
<feature type="domain" description="CAF17 C-terminal" evidence="6">
    <location>
        <begin position="260"/>
        <end position="354"/>
    </location>
</feature>
<dbReference type="InterPro" id="IPR027266">
    <property type="entry name" value="TrmE/GcvT-like"/>
</dbReference>
<evidence type="ECO:0000256" key="3">
    <source>
        <dbReference type="ARBA" id="ARBA00023128"/>
    </source>
</evidence>
<dbReference type="PANTHER" id="PTHR22602">
    <property type="entry name" value="TRANSFERASE CAF17, MITOCHONDRIAL-RELATED"/>
    <property type="match status" value="1"/>
</dbReference>
<feature type="region of interest" description="Disordered" evidence="5">
    <location>
        <begin position="286"/>
        <end position="310"/>
    </location>
</feature>
<evidence type="ECO:0000256" key="2">
    <source>
        <dbReference type="ARBA" id="ARBA00022946"/>
    </source>
</evidence>
<evidence type="ECO:0000256" key="1">
    <source>
        <dbReference type="ARBA" id="ARBA00004173"/>
    </source>
</evidence>
<dbReference type="Pfam" id="PF25455">
    <property type="entry name" value="Beta-barrel_CAF17_C"/>
    <property type="match status" value="1"/>
</dbReference>
<proteinExistence type="inferred from homology"/>
<protein>
    <recommendedName>
        <fullName evidence="6">CAF17 C-terminal domain-containing protein</fullName>
    </recommendedName>
</protein>
<gene>
    <name evidence="7" type="ORF">HGRIS_009801</name>
</gene>
<accession>A0ABR3J291</accession>
<dbReference type="Proteomes" id="UP001556367">
    <property type="component" value="Unassembled WGS sequence"/>
</dbReference>
<dbReference type="SUPFAM" id="SSF103025">
    <property type="entry name" value="Folate-binding domain"/>
    <property type="match status" value="1"/>
</dbReference>
<dbReference type="PANTHER" id="PTHR22602:SF0">
    <property type="entry name" value="TRANSFERASE CAF17, MITOCHONDRIAL-RELATED"/>
    <property type="match status" value="1"/>
</dbReference>
<dbReference type="EMBL" id="JASNQZ010000012">
    <property type="protein sequence ID" value="KAL0949762.1"/>
    <property type="molecule type" value="Genomic_DNA"/>
</dbReference>
<dbReference type="InterPro" id="IPR057460">
    <property type="entry name" value="CAF17_C"/>
</dbReference>
<keyword evidence="8" id="KW-1185">Reference proteome</keyword>
<comment type="caution">
    <text evidence="7">The sequence shown here is derived from an EMBL/GenBank/DDBJ whole genome shotgun (WGS) entry which is preliminary data.</text>
</comment>